<evidence type="ECO:0000256" key="1">
    <source>
        <dbReference type="SAM" id="MobiDB-lite"/>
    </source>
</evidence>
<dbReference type="EMBL" id="MU004238">
    <property type="protein sequence ID" value="KAF2667117.1"/>
    <property type="molecule type" value="Genomic_DNA"/>
</dbReference>
<evidence type="ECO:0000313" key="2">
    <source>
        <dbReference type="EMBL" id="KAF2667117.1"/>
    </source>
</evidence>
<keyword evidence="3" id="KW-1185">Reference proteome</keyword>
<gene>
    <name evidence="2" type="ORF">BT63DRAFT_416180</name>
</gene>
<evidence type="ECO:0000313" key="3">
    <source>
        <dbReference type="Proteomes" id="UP000799302"/>
    </source>
</evidence>
<accession>A0A6A6U6Q2</accession>
<organism evidence="2 3">
    <name type="scientific">Microthyrium microscopicum</name>
    <dbReference type="NCBI Taxonomy" id="703497"/>
    <lineage>
        <taxon>Eukaryota</taxon>
        <taxon>Fungi</taxon>
        <taxon>Dikarya</taxon>
        <taxon>Ascomycota</taxon>
        <taxon>Pezizomycotina</taxon>
        <taxon>Dothideomycetes</taxon>
        <taxon>Dothideomycetes incertae sedis</taxon>
        <taxon>Microthyriales</taxon>
        <taxon>Microthyriaceae</taxon>
        <taxon>Microthyrium</taxon>
    </lineage>
</organism>
<proteinExistence type="predicted"/>
<name>A0A6A6U6Q2_9PEZI</name>
<dbReference type="AlphaFoldDB" id="A0A6A6U6Q2"/>
<feature type="region of interest" description="Disordered" evidence="1">
    <location>
        <begin position="115"/>
        <end position="162"/>
    </location>
</feature>
<protein>
    <submittedName>
        <fullName evidence="2">Uncharacterized protein</fullName>
    </submittedName>
</protein>
<sequence>MRLEHLLSLANYLQYQLLHMILGLRLRTRLNMFLNILRRIRLKQLLSLSNFLQNQLLHMLLNLRLRTRLNMFLSILPRMRLKHLLSLSKYVFNLHGLAALPMIFKYHKTISEDHSDQAKVSEDHSDQAKVSEDHSDQAKVSEDHSDQAKVSEDHRPGMSATISGPWELFDPFEEWARAKEPIPLEMPETLDMPCCYPIEKEPKRKCSSLKTHGQDEQVN</sequence>
<reference evidence="2" key="1">
    <citation type="journal article" date="2020" name="Stud. Mycol.">
        <title>101 Dothideomycetes genomes: a test case for predicting lifestyles and emergence of pathogens.</title>
        <authorList>
            <person name="Haridas S."/>
            <person name="Albert R."/>
            <person name="Binder M."/>
            <person name="Bloem J."/>
            <person name="Labutti K."/>
            <person name="Salamov A."/>
            <person name="Andreopoulos B."/>
            <person name="Baker S."/>
            <person name="Barry K."/>
            <person name="Bills G."/>
            <person name="Bluhm B."/>
            <person name="Cannon C."/>
            <person name="Castanera R."/>
            <person name="Culley D."/>
            <person name="Daum C."/>
            <person name="Ezra D."/>
            <person name="Gonzalez J."/>
            <person name="Henrissat B."/>
            <person name="Kuo A."/>
            <person name="Liang C."/>
            <person name="Lipzen A."/>
            <person name="Lutzoni F."/>
            <person name="Magnuson J."/>
            <person name="Mondo S."/>
            <person name="Nolan M."/>
            <person name="Ohm R."/>
            <person name="Pangilinan J."/>
            <person name="Park H.-J."/>
            <person name="Ramirez L."/>
            <person name="Alfaro M."/>
            <person name="Sun H."/>
            <person name="Tritt A."/>
            <person name="Yoshinaga Y."/>
            <person name="Zwiers L.-H."/>
            <person name="Turgeon B."/>
            <person name="Goodwin S."/>
            <person name="Spatafora J."/>
            <person name="Crous P."/>
            <person name="Grigoriev I."/>
        </authorList>
    </citation>
    <scope>NUCLEOTIDE SEQUENCE</scope>
    <source>
        <strain evidence="2">CBS 115976</strain>
    </source>
</reference>
<feature type="compositionally biased region" description="Basic and acidic residues" evidence="1">
    <location>
        <begin position="115"/>
        <end position="156"/>
    </location>
</feature>
<dbReference type="Proteomes" id="UP000799302">
    <property type="component" value="Unassembled WGS sequence"/>
</dbReference>